<keyword evidence="5" id="KW-1185">Reference proteome</keyword>
<evidence type="ECO:0000313" key="5">
    <source>
        <dbReference type="Proteomes" id="UP001432322"/>
    </source>
</evidence>
<feature type="compositionally biased region" description="Polar residues" evidence="1">
    <location>
        <begin position="173"/>
        <end position="183"/>
    </location>
</feature>
<dbReference type="Pfam" id="PF23003">
    <property type="entry name" value="Fn1_2"/>
    <property type="match status" value="1"/>
</dbReference>
<gene>
    <name evidence="4" type="ORF">PFISCL1PPCAC_7960</name>
</gene>
<evidence type="ECO:0000256" key="1">
    <source>
        <dbReference type="SAM" id="MobiDB-lite"/>
    </source>
</evidence>
<name>A0AAV5VEM1_9BILA</name>
<reference evidence="4" key="1">
    <citation type="submission" date="2023-10" db="EMBL/GenBank/DDBJ databases">
        <title>Genome assembly of Pristionchus species.</title>
        <authorList>
            <person name="Yoshida K."/>
            <person name="Sommer R.J."/>
        </authorList>
    </citation>
    <scope>NUCLEOTIDE SEQUENCE</scope>
    <source>
        <strain evidence="4">RS5133</strain>
    </source>
</reference>
<sequence length="248" mass="27698">MKSFVLLVAFVSCHAFDLEQMMEKESKKDCSKNGKNYRFGEEWNTEHMRYKCAQWGMYEITGCQSAKGRQMQKGEVHVEGNIVRGCTEKGMSVGYKESVCGMWGAPECDEVVKKWKGEQKEETPTKVGLSLILTDSVSNAVLLQKSPNSKPVSKNSQKAAQFKSHSPKIEWKTSPSGKVQSGKITHKSMTAWEPPVTNLKTVTIKDGKVVSTPVEISTVPDHLTVPVQTVMRMAPNRKIVKYRSVASH</sequence>
<evidence type="ECO:0000313" key="4">
    <source>
        <dbReference type="EMBL" id="GMT16663.1"/>
    </source>
</evidence>
<dbReference type="AlphaFoldDB" id="A0AAV5VEM1"/>
<feature type="signal peptide" evidence="2">
    <location>
        <begin position="1"/>
        <end position="15"/>
    </location>
</feature>
<feature type="domain" description="Abnormal cell migration protein 18-like fibronectin type I" evidence="3">
    <location>
        <begin position="29"/>
        <end position="91"/>
    </location>
</feature>
<dbReference type="EMBL" id="BTSY01000002">
    <property type="protein sequence ID" value="GMT16663.1"/>
    <property type="molecule type" value="Genomic_DNA"/>
</dbReference>
<keyword evidence="2" id="KW-0732">Signal</keyword>
<evidence type="ECO:0000256" key="2">
    <source>
        <dbReference type="SAM" id="SignalP"/>
    </source>
</evidence>
<accession>A0AAV5VEM1</accession>
<protein>
    <recommendedName>
        <fullName evidence="3">Abnormal cell migration protein 18-like fibronectin type I domain-containing protein</fullName>
    </recommendedName>
</protein>
<organism evidence="4 5">
    <name type="scientific">Pristionchus fissidentatus</name>
    <dbReference type="NCBI Taxonomy" id="1538716"/>
    <lineage>
        <taxon>Eukaryota</taxon>
        <taxon>Metazoa</taxon>
        <taxon>Ecdysozoa</taxon>
        <taxon>Nematoda</taxon>
        <taxon>Chromadorea</taxon>
        <taxon>Rhabditida</taxon>
        <taxon>Rhabditina</taxon>
        <taxon>Diplogasteromorpha</taxon>
        <taxon>Diplogasteroidea</taxon>
        <taxon>Neodiplogasteridae</taxon>
        <taxon>Pristionchus</taxon>
    </lineage>
</organism>
<dbReference type="InterPro" id="IPR055119">
    <property type="entry name" value="Mig18_Fn1"/>
</dbReference>
<evidence type="ECO:0000259" key="3">
    <source>
        <dbReference type="Pfam" id="PF23003"/>
    </source>
</evidence>
<proteinExistence type="predicted"/>
<feature type="chain" id="PRO_5043551638" description="Abnormal cell migration protein 18-like fibronectin type I domain-containing protein" evidence="2">
    <location>
        <begin position="16"/>
        <end position="248"/>
    </location>
</feature>
<dbReference type="Proteomes" id="UP001432322">
    <property type="component" value="Unassembled WGS sequence"/>
</dbReference>
<feature type="compositionally biased region" description="Low complexity" evidence="1">
    <location>
        <begin position="145"/>
        <end position="158"/>
    </location>
</feature>
<comment type="caution">
    <text evidence="4">The sequence shown here is derived from an EMBL/GenBank/DDBJ whole genome shotgun (WGS) entry which is preliminary data.</text>
</comment>
<feature type="region of interest" description="Disordered" evidence="1">
    <location>
        <begin position="145"/>
        <end position="183"/>
    </location>
</feature>